<comment type="caution">
    <text evidence="1">The sequence shown here is derived from an EMBL/GenBank/DDBJ whole genome shotgun (WGS) entry which is preliminary data.</text>
</comment>
<evidence type="ECO:0000313" key="1">
    <source>
        <dbReference type="EMBL" id="KAK4371622.1"/>
    </source>
</evidence>
<dbReference type="AlphaFoldDB" id="A0AAE1SKS5"/>
<sequence>MEGLDDLDFRMVQSPVDDFATNFKCNAHEIQELDIEFVKSYEIVEDSDTKPLWKHLSEESLLVKMDPNVVLSYRKTLSSERFEHQEWKQLEEIKQLHETGELFKLLEGFPVMNDGFTCESCGEARFVPCPGCNGSQKLFEEEEGKSIRCPHCNENGLVRCPNCCP</sequence>
<dbReference type="Proteomes" id="UP001291623">
    <property type="component" value="Unassembled WGS sequence"/>
</dbReference>
<protein>
    <submittedName>
        <fullName evidence="1">Uncharacterized protein</fullName>
    </submittedName>
</protein>
<reference evidence="1" key="1">
    <citation type="submission" date="2023-12" db="EMBL/GenBank/DDBJ databases">
        <title>Genome assembly of Anisodus tanguticus.</title>
        <authorList>
            <person name="Wang Y.-J."/>
        </authorList>
    </citation>
    <scope>NUCLEOTIDE SEQUENCE</scope>
    <source>
        <strain evidence="1">KB-2021</strain>
        <tissue evidence="1">Leaf</tissue>
    </source>
</reference>
<keyword evidence="2" id="KW-1185">Reference proteome</keyword>
<organism evidence="1 2">
    <name type="scientific">Anisodus tanguticus</name>
    <dbReference type="NCBI Taxonomy" id="243964"/>
    <lineage>
        <taxon>Eukaryota</taxon>
        <taxon>Viridiplantae</taxon>
        <taxon>Streptophyta</taxon>
        <taxon>Embryophyta</taxon>
        <taxon>Tracheophyta</taxon>
        <taxon>Spermatophyta</taxon>
        <taxon>Magnoliopsida</taxon>
        <taxon>eudicotyledons</taxon>
        <taxon>Gunneridae</taxon>
        <taxon>Pentapetalae</taxon>
        <taxon>asterids</taxon>
        <taxon>lamiids</taxon>
        <taxon>Solanales</taxon>
        <taxon>Solanaceae</taxon>
        <taxon>Solanoideae</taxon>
        <taxon>Hyoscyameae</taxon>
        <taxon>Anisodus</taxon>
    </lineage>
</organism>
<dbReference type="EMBL" id="JAVYJV010000005">
    <property type="protein sequence ID" value="KAK4371622.1"/>
    <property type="molecule type" value="Genomic_DNA"/>
</dbReference>
<accession>A0AAE1SKS5</accession>
<dbReference type="Pfam" id="PF23733">
    <property type="entry name" value="GRXCR1-2_C"/>
    <property type="match status" value="1"/>
</dbReference>
<proteinExistence type="predicted"/>
<dbReference type="PANTHER" id="PTHR45669:SF19">
    <property type="entry name" value="GLUTAREDOXIN DOMAIN-CONTAINING PROTEIN"/>
    <property type="match status" value="1"/>
</dbReference>
<evidence type="ECO:0000313" key="2">
    <source>
        <dbReference type="Proteomes" id="UP001291623"/>
    </source>
</evidence>
<name>A0AAE1SKS5_9SOLA</name>
<gene>
    <name evidence="1" type="ORF">RND71_011097</name>
</gene>
<dbReference type="PANTHER" id="PTHR45669">
    <property type="entry name" value="GLUTAREDOXIN DOMAIN-CONTAINING CYSTEINE-RICH PROTEIN CG12206-RELATED"/>
    <property type="match status" value="1"/>
</dbReference>